<dbReference type="InterPro" id="IPR029465">
    <property type="entry name" value="ATPgrasp_TupA"/>
</dbReference>
<dbReference type="AlphaFoldDB" id="A0A927PMW8"/>
<evidence type="ECO:0008006" key="3">
    <source>
        <dbReference type="Google" id="ProtNLM"/>
    </source>
</evidence>
<comment type="caution">
    <text evidence="1">The sequence shown here is derived from an EMBL/GenBank/DDBJ whole genome shotgun (WGS) entry which is preliminary data.</text>
</comment>
<gene>
    <name evidence="1" type="ORF">HT102_13045</name>
</gene>
<proteinExistence type="predicted"/>
<keyword evidence="2" id="KW-1185">Reference proteome</keyword>
<organism evidence="1 2">
    <name type="scientific">Lolliginicoccus lacisalsi</name>
    <dbReference type="NCBI Taxonomy" id="2742202"/>
    <lineage>
        <taxon>Bacteria</taxon>
        <taxon>Bacillati</taxon>
        <taxon>Actinomycetota</taxon>
        <taxon>Actinomycetes</taxon>
        <taxon>Mycobacteriales</taxon>
        <taxon>Hoyosellaceae</taxon>
        <taxon>Lolliginicoccus</taxon>
    </lineage>
</organism>
<evidence type="ECO:0000313" key="2">
    <source>
        <dbReference type="Proteomes" id="UP000642993"/>
    </source>
</evidence>
<dbReference type="Proteomes" id="UP000642993">
    <property type="component" value="Unassembled WGS sequence"/>
</dbReference>
<name>A0A927PMW8_9ACTN</name>
<dbReference type="Pfam" id="PF14305">
    <property type="entry name" value="ATPgrasp_TupA"/>
    <property type="match status" value="1"/>
</dbReference>
<dbReference type="EMBL" id="JACYWE010000008">
    <property type="protein sequence ID" value="MBD8507409.1"/>
    <property type="molecule type" value="Genomic_DNA"/>
</dbReference>
<sequence>MIRAASAQRAANTALGHALGAMPLALRRQVMYAVTHQGRLANLRSPELFTHKVNWRMLHDRREILKPTCDKVLMKEIVRERLGGRIGIPRILWAGSSLGQARQAPAETWESPWVLKPAHRSQRIIVGTGAPDIDELMDQTRGWMDQPNWTVLGEWAYQFATPRFIFEERLGDGTTLPPDFKFLVFHGVPRFIIVEANRQDELTVNYYTPDWVRQEVPVDTPAGPDIPRPRGLDTMLALAAEIAHGFDFLRVDLYEIDGEILFGETTPYPVGGLSKYPEWLDRQLGSYWELPDLANA</sequence>
<evidence type="ECO:0000313" key="1">
    <source>
        <dbReference type="EMBL" id="MBD8507409.1"/>
    </source>
</evidence>
<dbReference type="RefSeq" id="WP_192039877.1">
    <property type="nucleotide sequence ID" value="NZ_JACYWE010000008.1"/>
</dbReference>
<reference evidence="1" key="1">
    <citation type="submission" date="2020-09" db="EMBL/GenBank/DDBJ databases">
        <title>Hoyosella lacisalsi sp. nov., a halotolerant actinobacterium isolated from soil of Lake Gudzhirganskoe.</title>
        <authorList>
            <person name="Yang Q."/>
            <person name="Guo P.Y."/>
            <person name="Liu S.W."/>
            <person name="Li F.N."/>
            <person name="Sun C.H."/>
        </authorList>
    </citation>
    <scope>NUCLEOTIDE SEQUENCE</scope>
    <source>
        <strain evidence="1">G463</strain>
    </source>
</reference>
<protein>
    <recommendedName>
        <fullName evidence="3">Teichuronopeptide biosynthesis TupA-like protein</fullName>
    </recommendedName>
</protein>
<accession>A0A927PMW8</accession>